<dbReference type="InterPro" id="IPR006571">
    <property type="entry name" value="TLDc_dom"/>
</dbReference>
<accession>A0A6S7HX75</accession>
<reference evidence="1" key="1">
    <citation type="submission" date="2020-04" db="EMBL/GenBank/DDBJ databases">
        <authorList>
            <person name="Alioto T."/>
            <person name="Alioto T."/>
            <person name="Gomez Garrido J."/>
        </authorList>
    </citation>
    <scope>NUCLEOTIDE SEQUENCE</scope>
    <source>
        <strain evidence="1">A484AB</strain>
    </source>
</reference>
<keyword evidence="2" id="KW-1185">Reference proteome</keyword>
<proteinExistence type="predicted"/>
<dbReference type="AlphaFoldDB" id="A0A6S7HX75"/>
<organism evidence="1 2">
    <name type="scientific">Paramuricea clavata</name>
    <name type="common">Red gorgonian</name>
    <name type="synonym">Violescent sea-whip</name>
    <dbReference type="NCBI Taxonomy" id="317549"/>
    <lineage>
        <taxon>Eukaryota</taxon>
        <taxon>Metazoa</taxon>
        <taxon>Cnidaria</taxon>
        <taxon>Anthozoa</taxon>
        <taxon>Octocorallia</taxon>
        <taxon>Malacalcyonacea</taxon>
        <taxon>Plexauridae</taxon>
        <taxon>Paramuricea</taxon>
    </lineage>
</organism>
<evidence type="ECO:0000313" key="1">
    <source>
        <dbReference type="EMBL" id="CAB3997677.1"/>
    </source>
</evidence>
<comment type="caution">
    <text evidence="1">The sequence shown here is derived from an EMBL/GenBank/DDBJ whole genome shotgun (WGS) entry which is preliminary data.</text>
</comment>
<dbReference type="OrthoDB" id="27341at2759"/>
<dbReference type="EMBL" id="CACRXK020003160">
    <property type="protein sequence ID" value="CAB3997677.1"/>
    <property type="molecule type" value="Genomic_DNA"/>
</dbReference>
<protein>
    <submittedName>
        <fullName evidence="1">Uncharacterized protein</fullName>
    </submittedName>
</protein>
<dbReference type="PROSITE" id="PS51886">
    <property type="entry name" value="TLDC"/>
    <property type="match status" value="1"/>
</dbReference>
<sequence length="146" mass="16427">MDGWESTAFHSNCDWKIPTLTVVKVVQNNKTYVFGGYSTVTWAGSRGWTSAPGSFLFSMRNHDDLPPFKASLKDESDVTVIYQGSGPWFGFDLYIFIRNAWSSAYSNLGDSFQPPPGYTFNHSNTQSLLAGSHYFTPEEIEVLYLN</sequence>
<dbReference type="Pfam" id="PF07534">
    <property type="entry name" value="TLD"/>
    <property type="match status" value="1"/>
</dbReference>
<dbReference type="Proteomes" id="UP001152795">
    <property type="component" value="Unassembled WGS sequence"/>
</dbReference>
<gene>
    <name evidence="1" type="ORF">PACLA_8A068582</name>
</gene>
<name>A0A6S7HX75_PARCT</name>
<evidence type="ECO:0000313" key="2">
    <source>
        <dbReference type="Proteomes" id="UP001152795"/>
    </source>
</evidence>